<dbReference type="Proteomes" id="UP000317344">
    <property type="component" value="Chromosome"/>
</dbReference>
<reference evidence="1 2" key="2">
    <citation type="submission" date="2019-07" db="EMBL/GenBank/DDBJ databases">
        <authorList>
            <person name="Huang Y."/>
        </authorList>
    </citation>
    <scope>NUCLEOTIDE SEQUENCE [LARGE SCALE GENOMIC DNA]</scope>
    <source>
        <strain evidence="1 2">HY188</strain>
    </source>
</reference>
<dbReference type="InterPro" id="IPR050583">
    <property type="entry name" value="Mycobacterial_A85_antigen"/>
</dbReference>
<dbReference type="AlphaFoldDB" id="A0A516X189"/>
<dbReference type="RefSeq" id="WP_143905978.1">
    <property type="nucleotide sequence ID" value="NZ_CP041765.1"/>
</dbReference>
<evidence type="ECO:0000313" key="2">
    <source>
        <dbReference type="Proteomes" id="UP000317344"/>
    </source>
</evidence>
<dbReference type="Pfam" id="PF08310">
    <property type="entry name" value="LGFP"/>
    <property type="match status" value="5"/>
</dbReference>
<protein>
    <submittedName>
        <fullName evidence="1">Esterase</fullName>
    </submittedName>
</protein>
<accession>A0A516X189</accession>
<dbReference type="InterPro" id="IPR029058">
    <property type="entry name" value="AB_hydrolase_fold"/>
</dbReference>
<gene>
    <name evidence="1" type="ORF">FO059_02165</name>
</gene>
<dbReference type="PANTHER" id="PTHR48098:SF1">
    <property type="entry name" value="DIACYLGLYCEROL ACYLTRANSFERASE_MYCOLYLTRANSFERASE AG85A"/>
    <property type="match status" value="1"/>
</dbReference>
<dbReference type="OrthoDB" id="4527292at2"/>
<dbReference type="InterPro" id="IPR000801">
    <property type="entry name" value="Esterase-like"/>
</dbReference>
<dbReference type="Pfam" id="PF00756">
    <property type="entry name" value="Esterase"/>
    <property type="match status" value="1"/>
</dbReference>
<dbReference type="PANTHER" id="PTHR48098">
    <property type="entry name" value="ENTEROCHELIN ESTERASE-RELATED"/>
    <property type="match status" value="1"/>
</dbReference>
<proteinExistence type="predicted"/>
<dbReference type="SUPFAM" id="SSF53474">
    <property type="entry name" value="alpha/beta-Hydrolases"/>
    <property type="match status" value="1"/>
</dbReference>
<organism evidence="1 2">
    <name type="scientific">Tomitella fengzijianii</name>
    <dbReference type="NCBI Taxonomy" id="2597660"/>
    <lineage>
        <taxon>Bacteria</taxon>
        <taxon>Bacillati</taxon>
        <taxon>Actinomycetota</taxon>
        <taxon>Actinomycetes</taxon>
        <taxon>Mycobacteriales</taxon>
        <taxon>Tomitella</taxon>
    </lineage>
</organism>
<dbReference type="KEGG" id="toy:FO059_02165"/>
<dbReference type="InterPro" id="IPR013207">
    <property type="entry name" value="LGFP"/>
</dbReference>
<reference evidence="1 2" key="1">
    <citation type="submission" date="2019-07" db="EMBL/GenBank/DDBJ databases">
        <title>Tomitella cavernea sp. nov., an actinomycete isolated from soil.</title>
        <authorList>
            <person name="Cheng J."/>
        </authorList>
    </citation>
    <scope>NUCLEOTIDE SEQUENCE [LARGE SCALE GENOMIC DNA]</scope>
    <source>
        <strain evidence="1 2">HY188</strain>
    </source>
</reference>
<evidence type="ECO:0000313" key="1">
    <source>
        <dbReference type="EMBL" id="QDQ96371.1"/>
    </source>
</evidence>
<dbReference type="EMBL" id="CP041765">
    <property type="protein sequence ID" value="QDQ96371.1"/>
    <property type="molecule type" value="Genomic_DNA"/>
</dbReference>
<dbReference type="Gene3D" id="3.40.50.1820">
    <property type="entry name" value="alpha/beta hydrolase"/>
    <property type="match status" value="1"/>
</dbReference>
<name>A0A516X189_9ACTN</name>
<dbReference type="GO" id="GO:0016747">
    <property type="term" value="F:acyltransferase activity, transferring groups other than amino-acyl groups"/>
    <property type="evidence" value="ECO:0007669"/>
    <property type="project" value="TreeGrafter"/>
</dbReference>
<keyword evidence="2" id="KW-1185">Reference proteome</keyword>
<sequence length="634" mass="68197">MRSDKSWNRGGTHARRSRAGLRRRLVAWGAVPLAAALALPVAAQVVPQATPVAHAAPAGEAVPAGVKVTKVQWLTDRRVALWVHSPAMNEDIQVQILVGRDWHIAPDKDYPELLMLDGLRARDDQSGWTIETDIVDFFADKNVNVVLPVGGQSSFYTNWDKPDNGKNYQWETFLTKELPPILHNDWRTSTDKAAIAGLSMGGTAAMMLAERHPDMFDFVASYSGILSTTSLGMPQAIQFAMLDAGGFHSQNMWGPPSDPRWTEQDPLLHVDQLKGKSIYISSGNGFAGQYDQQSGIPGISTNIAGMGLEILSRMTSQNFATELNKKGIPANVVYRPSGTHSWPYWQFELHQSWPQIAKALDVDPEAPDCRATGAIGDLANGVSWLGRCVTPEYDVPGGRAQDFAAGRVFWSAGTGAKIVAGAIGGRYQQVGGPGGDLGLPVSNELATPDGKGRYNSFQNGSVYWMPQTGAHMVKGPVLDKWGSLGWEAGVLGYPTSDPRPMDGASGTVQDFQVGSIYVGDKGAYEVQGAIRDKYNTLGAEGGAMGVPTSDETTTPNGIGKYNRFDKGIVYWTAGTGAWSIKYGPIFDAWEDQGFENGPLGFPVGDQRAVPGGVAQDFEHGTITVADGKTEVAQK</sequence>